<evidence type="ECO:0000256" key="1">
    <source>
        <dbReference type="ARBA" id="ARBA00004123"/>
    </source>
</evidence>
<organism evidence="3 4">
    <name type="scientific">Oikopleura dioica</name>
    <name type="common">Tunicate</name>
    <dbReference type="NCBI Taxonomy" id="34765"/>
    <lineage>
        <taxon>Eukaryota</taxon>
        <taxon>Metazoa</taxon>
        <taxon>Chordata</taxon>
        <taxon>Tunicata</taxon>
        <taxon>Appendicularia</taxon>
        <taxon>Copelata</taxon>
        <taxon>Oikopleuridae</taxon>
        <taxon>Oikopleura</taxon>
    </lineage>
</organism>
<protein>
    <submittedName>
        <fullName evidence="3">Oidioi.mRNA.OKI2018_I69.XSR.g16291.t1.cds</fullName>
    </submittedName>
</protein>
<dbReference type="SUPFAM" id="SSF47798">
    <property type="entry name" value="Barrier-to-autointegration factor, BAF"/>
    <property type="match status" value="1"/>
</dbReference>
<evidence type="ECO:0000313" key="4">
    <source>
        <dbReference type="Proteomes" id="UP001158576"/>
    </source>
</evidence>
<dbReference type="EMBL" id="OU015569">
    <property type="protein sequence ID" value="CAG5099144.1"/>
    <property type="molecule type" value="Genomic_DNA"/>
</dbReference>
<dbReference type="InterPro" id="IPR004122">
    <property type="entry name" value="BAF_prot"/>
</dbReference>
<proteinExistence type="predicted"/>
<keyword evidence="2" id="KW-0539">Nucleus</keyword>
<sequence>MSSTSQKHANFVAEPMGEKEVNEVAGIGPTYAKRLQEKGFEKAYQLLAQYLLLAKDEEMFKEWLKDEIEMKGKHLNDCSNCITEWSRAFM</sequence>
<gene>
    <name evidence="3" type="ORF">OKIOD_LOCUS7849</name>
</gene>
<dbReference type="Pfam" id="PF02961">
    <property type="entry name" value="SAM_BAF"/>
    <property type="match status" value="1"/>
</dbReference>
<keyword evidence="4" id="KW-1185">Reference proteome</keyword>
<accession>A0ABN7SJK5</accession>
<name>A0ABN7SJK5_OIKDI</name>
<dbReference type="PANTHER" id="PTHR47507:SF6">
    <property type="entry name" value="BARRIER-TO-AUTOINTEGRATION FACTOR"/>
    <property type="match status" value="1"/>
</dbReference>
<dbReference type="PANTHER" id="PTHR47507">
    <property type="entry name" value="BARRIER TO AUTOINTEGRATION FACTOR 2"/>
    <property type="match status" value="1"/>
</dbReference>
<evidence type="ECO:0000313" key="3">
    <source>
        <dbReference type="EMBL" id="CAG5099144.1"/>
    </source>
</evidence>
<reference evidence="3 4" key="1">
    <citation type="submission" date="2021-04" db="EMBL/GenBank/DDBJ databases">
        <authorList>
            <person name="Bliznina A."/>
        </authorList>
    </citation>
    <scope>NUCLEOTIDE SEQUENCE [LARGE SCALE GENOMIC DNA]</scope>
</reference>
<comment type="subcellular location">
    <subcellularLocation>
        <location evidence="1">Nucleus</location>
    </subcellularLocation>
</comment>
<dbReference type="Gene3D" id="1.10.150.40">
    <property type="entry name" value="Barrier-to-autointegration factor, BAF"/>
    <property type="match status" value="1"/>
</dbReference>
<dbReference type="SMART" id="SM01023">
    <property type="entry name" value="BAF"/>
    <property type="match status" value="1"/>
</dbReference>
<dbReference type="InterPro" id="IPR036617">
    <property type="entry name" value="BAF_sf"/>
</dbReference>
<evidence type="ECO:0000256" key="2">
    <source>
        <dbReference type="ARBA" id="ARBA00023242"/>
    </source>
</evidence>
<dbReference type="InterPro" id="IPR051387">
    <property type="entry name" value="BAF"/>
</dbReference>
<dbReference type="Proteomes" id="UP001158576">
    <property type="component" value="Chromosome XSR"/>
</dbReference>